<proteinExistence type="predicted"/>
<sequence>MYAHARDASGTDSPLPVALPGAGAVTFRGTTPAEFPPFSGPDGVTRLPVDLPPRPAFQSAQLAHLPLDGIAVPIAFVRDKLADLASDLLLSVKQSRTMDAPSKSGGRAVDAPAYLPPSIVLLVTFDDYDTELAVPAHALVWAATRSPRLIPCLDLLARPPSPDSDPVRPSLDLPTFSLRLPTCEAWSLLHDYVYLQSTKGLLEQLVNGAAGLPDGQASDAVKARRQADVWRLDLVRKLWLNVVALEIAGIVADHVGGVADST</sequence>
<protein>
    <submittedName>
        <fullName evidence="1">Uncharacterized protein</fullName>
    </submittedName>
</protein>
<dbReference type="EMBL" id="PUHQ01000140">
    <property type="protein sequence ID" value="KAG0654729.1"/>
    <property type="molecule type" value="Genomic_DNA"/>
</dbReference>
<comment type="caution">
    <text evidence="1">The sequence shown here is derived from an EMBL/GenBank/DDBJ whole genome shotgun (WGS) entry which is preliminary data.</text>
</comment>
<dbReference type="OrthoDB" id="2529011at2759"/>
<name>A0A9P6VTU3_RHOMI</name>
<reference evidence="1 2" key="1">
    <citation type="submission" date="2020-11" db="EMBL/GenBank/DDBJ databases">
        <title>Kefir isolates.</title>
        <authorList>
            <person name="Marcisauskas S."/>
            <person name="Kim Y."/>
            <person name="Blasche S."/>
        </authorList>
    </citation>
    <scope>NUCLEOTIDE SEQUENCE [LARGE SCALE GENOMIC DNA]</scope>
    <source>
        <strain evidence="1 2">KR</strain>
    </source>
</reference>
<dbReference type="AlphaFoldDB" id="A0A9P6VTU3"/>
<accession>A0A9P6VTU3</accession>
<organism evidence="1 2">
    <name type="scientific">Rhodotorula mucilaginosa</name>
    <name type="common">Yeast</name>
    <name type="synonym">Rhodotorula rubra</name>
    <dbReference type="NCBI Taxonomy" id="5537"/>
    <lineage>
        <taxon>Eukaryota</taxon>
        <taxon>Fungi</taxon>
        <taxon>Dikarya</taxon>
        <taxon>Basidiomycota</taxon>
        <taxon>Pucciniomycotina</taxon>
        <taxon>Microbotryomycetes</taxon>
        <taxon>Sporidiobolales</taxon>
        <taxon>Sporidiobolaceae</taxon>
        <taxon>Rhodotorula</taxon>
    </lineage>
</organism>
<evidence type="ECO:0000313" key="2">
    <source>
        <dbReference type="Proteomes" id="UP000777482"/>
    </source>
</evidence>
<dbReference type="Proteomes" id="UP000777482">
    <property type="component" value="Unassembled WGS sequence"/>
</dbReference>
<gene>
    <name evidence="1" type="ORF">C6P46_001517</name>
</gene>
<evidence type="ECO:0000313" key="1">
    <source>
        <dbReference type="EMBL" id="KAG0654729.1"/>
    </source>
</evidence>
<keyword evidence="2" id="KW-1185">Reference proteome</keyword>